<evidence type="ECO:0000256" key="7">
    <source>
        <dbReference type="ARBA" id="ARBA00022833"/>
    </source>
</evidence>
<evidence type="ECO:0000256" key="4">
    <source>
        <dbReference type="ARBA" id="ARBA00010772"/>
    </source>
</evidence>
<keyword evidence="6" id="KW-0479">Metal-binding</keyword>
<gene>
    <name evidence="11" type="ORF">RRG08_031425</name>
</gene>
<evidence type="ECO:0000256" key="9">
    <source>
        <dbReference type="SAM" id="MobiDB-lite"/>
    </source>
</evidence>
<evidence type="ECO:0000256" key="5">
    <source>
        <dbReference type="ARBA" id="ARBA00011956"/>
    </source>
</evidence>
<dbReference type="InterPro" id="IPR001250">
    <property type="entry name" value="Man6P_Isoase-1"/>
</dbReference>
<dbReference type="GO" id="GO:0008270">
    <property type="term" value="F:zinc ion binding"/>
    <property type="evidence" value="ECO:0007669"/>
    <property type="project" value="InterPro"/>
</dbReference>
<dbReference type="EC" id="5.3.1.8" evidence="5"/>
<organism evidence="11 12">
    <name type="scientific">Elysia crispata</name>
    <name type="common">lettuce slug</name>
    <dbReference type="NCBI Taxonomy" id="231223"/>
    <lineage>
        <taxon>Eukaryota</taxon>
        <taxon>Metazoa</taxon>
        <taxon>Spiralia</taxon>
        <taxon>Lophotrochozoa</taxon>
        <taxon>Mollusca</taxon>
        <taxon>Gastropoda</taxon>
        <taxon>Heterobranchia</taxon>
        <taxon>Euthyneura</taxon>
        <taxon>Panpulmonata</taxon>
        <taxon>Sacoglossa</taxon>
        <taxon>Placobranchoidea</taxon>
        <taxon>Plakobranchidae</taxon>
        <taxon>Elysia</taxon>
    </lineage>
</organism>
<dbReference type="AlphaFoldDB" id="A0AAE0ZNG3"/>
<accession>A0AAE0ZNG3</accession>
<dbReference type="GO" id="GO:0004476">
    <property type="term" value="F:mannose-6-phosphate isomerase activity"/>
    <property type="evidence" value="ECO:0007669"/>
    <property type="project" value="UniProtKB-EC"/>
</dbReference>
<feature type="compositionally biased region" description="Low complexity" evidence="9">
    <location>
        <begin position="424"/>
        <end position="435"/>
    </location>
</feature>
<dbReference type="SUPFAM" id="SSF51182">
    <property type="entry name" value="RmlC-like cupins"/>
    <property type="match status" value="1"/>
</dbReference>
<comment type="catalytic activity">
    <reaction evidence="1">
        <text>D-mannose 6-phosphate = D-fructose 6-phosphate</text>
        <dbReference type="Rhea" id="RHEA:12356"/>
        <dbReference type="ChEBI" id="CHEBI:58735"/>
        <dbReference type="ChEBI" id="CHEBI:61527"/>
        <dbReference type="EC" id="5.3.1.8"/>
    </reaction>
</comment>
<dbReference type="Proteomes" id="UP001283361">
    <property type="component" value="Unassembled WGS sequence"/>
</dbReference>
<protein>
    <recommendedName>
        <fullName evidence="5">mannose-6-phosphate isomerase</fullName>
        <ecNumber evidence="5">5.3.1.8</ecNumber>
    </recommendedName>
</protein>
<feature type="domain" description="Phosphomannose isomerase type I catalytic" evidence="10">
    <location>
        <begin position="24"/>
        <end position="175"/>
    </location>
</feature>
<proteinExistence type="inferred from homology"/>
<dbReference type="InterPro" id="IPR014710">
    <property type="entry name" value="RmlC-like_jellyroll"/>
</dbReference>
<dbReference type="EMBL" id="JAWDGP010003624">
    <property type="protein sequence ID" value="KAK3772402.1"/>
    <property type="molecule type" value="Genomic_DNA"/>
</dbReference>
<dbReference type="Pfam" id="PF20511">
    <property type="entry name" value="PMI_typeI_cat"/>
    <property type="match status" value="1"/>
</dbReference>
<keyword evidence="7" id="KW-0862">Zinc</keyword>
<dbReference type="PRINTS" id="PR00714">
    <property type="entry name" value="MAN6PISMRASE"/>
</dbReference>
<evidence type="ECO:0000259" key="10">
    <source>
        <dbReference type="Pfam" id="PF20511"/>
    </source>
</evidence>
<evidence type="ECO:0000256" key="8">
    <source>
        <dbReference type="ARBA" id="ARBA00023235"/>
    </source>
</evidence>
<evidence type="ECO:0000313" key="12">
    <source>
        <dbReference type="Proteomes" id="UP001283361"/>
    </source>
</evidence>
<dbReference type="PANTHER" id="PTHR10309:SF0">
    <property type="entry name" value="MANNOSE-6-PHOSPHATE ISOMERASE"/>
    <property type="match status" value="1"/>
</dbReference>
<dbReference type="PANTHER" id="PTHR10309">
    <property type="entry name" value="MANNOSE-6-PHOSPHATE ISOMERASE"/>
    <property type="match status" value="1"/>
</dbReference>
<dbReference type="Gene3D" id="2.60.120.10">
    <property type="entry name" value="Jelly Rolls"/>
    <property type="match status" value="2"/>
</dbReference>
<dbReference type="NCBIfam" id="TIGR00218">
    <property type="entry name" value="manA"/>
    <property type="match status" value="1"/>
</dbReference>
<dbReference type="InterPro" id="IPR046457">
    <property type="entry name" value="PMI_typeI_cat"/>
</dbReference>
<comment type="caution">
    <text evidence="11">The sequence shown here is derived from an EMBL/GenBank/DDBJ whole genome shotgun (WGS) entry which is preliminary data.</text>
</comment>
<comment type="pathway">
    <text evidence="3">Nucleotide-sugar biosynthesis; GDP-alpha-D-mannose biosynthesis; alpha-D-mannose 1-phosphate from D-fructose 6-phosphate: step 1/2.</text>
</comment>
<dbReference type="CDD" id="cd07011">
    <property type="entry name" value="cupin_PMI_type_I_N"/>
    <property type="match status" value="1"/>
</dbReference>
<keyword evidence="8" id="KW-0413">Isomerase</keyword>
<evidence type="ECO:0000256" key="6">
    <source>
        <dbReference type="ARBA" id="ARBA00022723"/>
    </source>
</evidence>
<keyword evidence="12" id="KW-1185">Reference proteome</keyword>
<dbReference type="GO" id="GO:0005829">
    <property type="term" value="C:cytosol"/>
    <property type="evidence" value="ECO:0007669"/>
    <property type="project" value="TreeGrafter"/>
</dbReference>
<dbReference type="GO" id="GO:0005975">
    <property type="term" value="P:carbohydrate metabolic process"/>
    <property type="evidence" value="ECO:0007669"/>
    <property type="project" value="InterPro"/>
</dbReference>
<evidence type="ECO:0000313" key="11">
    <source>
        <dbReference type="EMBL" id="KAK3772402.1"/>
    </source>
</evidence>
<evidence type="ECO:0000256" key="1">
    <source>
        <dbReference type="ARBA" id="ARBA00000757"/>
    </source>
</evidence>
<evidence type="ECO:0000256" key="3">
    <source>
        <dbReference type="ARBA" id="ARBA00004666"/>
    </source>
</evidence>
<comment type="cofactor">
    <cofactor evidence="2">
        <name>Zn(2+)</name>
        <dbReference type="ChEBI" id="CHEBI:29105"/>
    </cofactor>
</comment>
<reference evidence="11" key="1">
    <citation type="journal article" date="2023" name="G3 (Bethesda)">
        <title>A reference genome for the long-term kleptoplast-retaining sea slug Elysia crispata morphotype clarki.</title>
        <authorList>
            <person name="Eastman K.E."/>
            <person name="Pendleton A.L."/>
            <person name="Shaikh M.A."/>
            <person name="Suttiyut T."/>
            <person name="Ogas R."/>
            <person name="Tomko P."/>
            <person name="Gavelis G."/>
            <person name="Widhalm J.R."/>
            <person name="Wisecaver J.H."/>
        </authorList>
    </citation>
    <scope>NUCLEOTIDE SEQUENCE</scope>
    <source>
        <strain evidence="11">ECLA1</strain>
    </source>
</reference>
<name>A0AAE0ZNG3_9GAST</name>
<sequence>MDSEALSSCPSVAPLTGQPSPDVLELDCAVVHNTWGKLGERSLVAKLKSGADGTFPVDSTEHYAQLWLGDHPSHGTKVILPGIEHARKKILLHDWLILNPRQLELQSRDDVCDSRLPFLLKVLSIRSPLALQAHPDKEMAYWLHSKEPGVFDSNHKPEMAIAVTPFTALIGFRPLQQVLHFLSEVEEFEEAMGCGITRKLREASETISRGDDSGETVQKEALKEAFARLVDRRNVAVINSLRKLVLKIKNDADPSNVPEYNAITRMDAEFPGDPGALTVFLLNLVHLQPGEAVFIDSLIPHTYITGDCIECQASSDNVLRAAFTHKRKDVDLMCSTLVYQPLPGDKFKVVPEITRTPEMTSIFYPSPCLDFEISKYQITKGSSSTALPCLPVASIVIVVQGQGQLFWLSSRCSGGGKEGQNDTNSNEHNVSENSNTAPSTYQIATARDRATRINGNSNSYIDNFTTLKEFKTLTENCSVNYNTKHGHDDSTFCVNELNNDITKQKNSMDYLRTGYAIGNGLQKCDADMDINILPKTNMSTTGNGKPNNLKFNAGTAIFLAAGTSLEIRTYEIDGDLDDVIIFRANSGHYEEPGKRKTILY</sequence>
<dbReference type="InterPro" id="IPR016305">
    <property type="entry name" value="Mannose-6-P_Isomerase"/>
</dbReference>
<evidence type="ECO:0000256" key="2">
    <source>
        <dbReference type="ARBA" id="ARBA00001947"/>
    </source>
</evidence>
<dbReference type="InterPro" id="IPR011051">
    <property type="entry name" value="RmlC_Cupin_sf"/>
</dbReference>
<dbReference type="Gene3D" id="1.10.441.10">
    <property type="entry name" value="Phosphomannose Isomerase, domain 2"/>
    <property type="match status" value="1"/>
</dbReference>
<comment type="similarity">
    <text evidence="4">Belongs to the mannose-6-phosphate isomerase type 1 family.</text>
</comment>
<feature type="region of interest" description="Disordered" evidence="9">
    <location>
        <begin position="417"/>
        <end position="438"/>
    </location>
</feature>
<dbReference type="GO" id="GO:0009298">
    <property type="term" value="P:GDP-mannose biosynthetic process"/>
    <property type="evidence" value="ECO:0007669"/>
    <property type="project" value="InterPro"/>
</dbReference>